<organism evidence="5 6">
    <name type="scientific">Euhalothece natronophila Z-M001</name>
    <dbReference type="NCBI Taxonomy" id="522448"/>
    <lineage>
        <taxon>Bacteria</taxon>
        <taxon>Bacillati</taxon>
        <taxon>Cyanobacteriota</taxon>
        <taxon>Cyanophyceae</taxon>
        <taxon>Oscillatoriophycideae</taxon>
        <taxon>Chroococcales</taxon>
        <taxon>Halothecacae</taxon>
        <taxon>Halothece cluster</taxon>
        <taxon>Euhalothece</taxon>
    </lineage>
</organism>
<dbReference type="PRINTS" id="PR00080">
    <property type="entry name" value="SDRFAMILY"/>
</dbReference>
<dbReference type="AlphaFoldDB" id="A0A5B8NM34"/>
<evidence type="ECO:0000256" key="1">
    <source>
        <dbReference type="ARBA" id="ARBA00006484"/>
    </source>
</evidence>
<sequence length="269" mass="29973">MTELNQATVLITGASGGFGQQFTRQLLKAGSHLILTDLDAEKLEEQVAALETEIKTGKVIACWGIDLSTENGCQTLYDRAQELNLPIDILINNAGIAIYGRMDEVPSQKWETLMQINLLTPMRLSSLFIADMIARKQGHIVNISSLAGHIAPAGLAHYAASKFGLRGFTEGLFNEVKRYNIKVTGVYPFFSRTPLLQAERYGTLAYEITRVADETATDPEQVIAKVIQGIKNNQLHIFPDRRAKVFSLLKQYIPSLVNWRLNQVKPKNE</sequence>
<dbReference type="GO" id="GO:0016491">
    <property type="term" value="F:oxidoreductase activity"/>
    <property type="evidence" value="ECO:0007669"/>
    <property type="project" value="UniProtKB-KW"/>
</dbReference>
<dbReference type="PRINTS" id="PR00081">
    <property type="entry name" value="GDHRDH"/>
</dbReference>
<dbReference type="Gene3D" id="3.40.50.720">
    <property type="entry name" value="NAD(P)-binding Rossmann-like Domain"/>
    <property type="match status" value="1"/>
</dbReference>
<dbReference type="InterPro" id="IPR002347">
    <property type="entry name" value="SDR_fam"/>
</dbReference>
<dbReference type="RefSeq" id="WP_146296084.1">
    <property type="nucleotide sequence ID" value="NZ_CP042326.1"/>
</dbReference>
<keyword evidence="6" id="KW-1185">Reference proteome</keyword>
<reference evidence="5 6" key="1">
    <citation type="submission" date="2019-08" db="EMBL/GenBank/DDBJ databases">
        <title>Carotenoids and Carotenoid Binding Proteins in the Halophilic Cyanobacterium Euhalothece sp. ZM00.</title>
        <authorList>
            <person name="Cho S.M."/>
            <person name="Song J.Y."/>
            <person name="Park Y.-I."/>
        </authorList>
    </citation>
    <scope>NUCLEOTIDE SEQUENCE [LARGE SCALE GENOMIC DNA]</scope>
    <source>
        <strain evidence="5 6">Z-M001</strain>
    </source>
</reference>
<dbReference type="Pfam" id="PF00106">
    <property type="entry name" value="adh_short"/>
    <property type="match status" value="1"/>
</dbReference>
<evidence type="ECO:0000256" key="2">
    <source>
        <dbReference type="ARBA" id="ARBA00023002"/>
    </source>
</evidence>
<proteinExistence type="inferred from homology"/>
<name>A0A5B8NM34_9CHRO</name>
<dbReference type="InterPro" id="IPR036291">
    <property type="entry name" value="NAD(P)-bd_dom_sf"/>
</dbReference>
<accession>A0A5B8NM34</accession>
<dbReference type="SUPFAM" id="SSF51735">
    <property type="entry name" value="NAD(P)-binding Rossmann-fold domains"/>
    <property type="match status" value="1"/>
</dbReference>
<feature type="coiled-coil region" evidence="4">
    <location>
        <begin position="33"/>
        <end position="60"/>
    </location>
</feature>
<comment type="similarity">
    <text evidence="1 3">Belongs to the short-chain dehydrogenases/reductases (SDR) family.</text>
</comment>
<evidence type="ECO:0000313" key="5">
    <source>
        <dbReference type="EMBL" id="QDZ40383.1"/>
    </source>
</evidence>
<dbReference type="KEGG" id="enn:FRE64_10705"/>
<dbReference type="PANTHER" id="PTHR44196:SF1">
    <property type="entry name" value="DEHYDROGENASE_REDUCTASE SDR FAMILY MEMBER 7B"/>
    <property type="match status" value="1"/>
</dbReference>
<dbReference type="OrthoDB" id="9803333at2"/>
<dbReference type="PANTHER" id="PTHR44196">
    <property type="entry name" value="DEHYDROGENASE/REDUCTASE SDR FAMILY MEMBER 7B"/>
    <property type="match status" value="1"/>
</dbReference>
<evidence type="ECO:0000256" key="4">
    <source>
        <dbReference type="SAM" id="Coils"/>
    </source>
</evidence>
<dbReference type="GO" id="GO:0016020">
    <property type="term" value="C:membrane"/>
    <property type="evidence" value="ECO:0007669"/>
    <property type="project" value="TreeGrafter"/>
</dbReference>
<dbReference type="EMBL" id="CP042326">
    <property type="protein sequence ID" value="QDZ40383.1"/>
    <property type="molecule type" value="Genomic_DNA"/>
</dbReference>
<keyword evidence="4" id="KW-0175">Coiled coil</keyword>
<evidence type="ECO:0000313" key="6">
    <source>
        <dbReference type="Proteomes" id="UP000318453"/>
    </source>
</evidence>
<gene>
    <name evidence="5" type="ORF">FRE64_10705</name>
</gene>
<dbReference type="CDD" id="cd05233">
    <property type="entry name" value="SDR_c"/>
    <property type="match status" value="1"/>
</dbReference>
<dbReference type="Proteomes" id="UP000318453">
    <property type="component" value="Chromosome"/>
</dbReference>
<evidence type="ECO:0000256" key="3">
    <source>
        <dbReference type="RuleBase" id="RU000363"/>
    </source>
</evidence>
<keyword evidence="2" id="KW-0560">Oxidoreductase</keyword>
<protein>
    <submittedName>
        <fullName evidence="5">SDR family NAD(P)-dependent oxidoreductase</fullName>
    </submittedName>
</protein>